<keyword evidence="9" id="KW-1278">Translocase</keyword>
<evidence type="ECO:0000256" key="11">
    <source>
        <dbReference type="ARBA" id="ARBA00022989"/>
    </source>
</evidence>
<dbReference type="GO" id="GO:0008137">
    <property type="term" value="F:NADH dehydrogenase (ubiquinone) activity"/>
    <property type="evidence" value="ECO:0007669"/>
    <property type="project" value="UniProtKB-UniRule"/>
</dbReference>
<dbReference type="AlphaFoldDB" id="A0A9E9BQ80"/>
<evidence type="ECO:0000256" key="5">
    <source>
        <dbReference type="ARBA" id="ARBA00021006"/>
    </source>
</evidence>
<evidence type="ECO:0000256" key="13">
    <source>
        <dbReference type="ARBA" id="ARBA00023075"/>
    </source>
</evidence>
<evidence type="ECO:0000256" key="7">
    <source>
        <dbReference type="ARBA" id="ARBA00022660"/>
    </source>
</evidence>
<dbReference type="EMBL" id="OL794666">
    <property type="protein sequence ID" value="WAJ48516.1"/>
    <property type="molecule type" value="Genomic_DNA"/>
</dbReference>
<keyword evidence="11 17" id="KW-1133">Transmembrane helix</keyword>
<protein>
    <recommendedName>
        <fullName evidence="5 17">NADH-ubiquinone oxidoreductase chain 4</fullName>
        <ecNumber evidence="4 17">7.1.1.2</ecNumber>
    </recommendedName>
</protein>
<dbReference type="GO" id="GO:0042773">
    <property type="term" value="P:ATP synthesis coupled electron transport"/>
    <property type="evidence" value="ECO:0007669"/>
    <property type="project" value="InterPro"/>
</dbReference>
<feature type="transmembrane region" description="Helical" evidence="17">
    <location>
        <begin position="424"/>
        <end position="447"/>
    </location>
</feature>
<dbReference type="GO" id="GO:0015990">
    <property type="term" value="P:electron transport coupled proton transport"/>
    <property type="evidence" value="ECO:0007669"/>
    <property type="project" value="TreeGrafter"/>
</dbReference>
<evidence type="ECO:0000256" key="16">
    <source>
        <dbReference type="ARBA" id="ARBA00049551"/>
    </source>
</evidence>
<feature type="transmembrane region" description="Helical" evidence="17">
    <location>
        <begin position="112"/>
        <end position="134"/>
    </location>
</feature>
<evidence type="ECO:0000256" key="1">
    <source>
        <dbReference type="ARBA" id="ARBA00003257"/>
    </source>
</evidence>
<evidence type="ECO:0000256" key="12">
    <source>
        <dbReference type="ARBA" id="ARBA00023027"/>
    </source>
</evidence>
<evidence type="ECO:0000256" key="14">
    <source>
        <dbReference type="ARBA" id="ARBA00023128"/>
    </source>
</evidence>
<keyword evidence="7 17" id="KW-0679">Respiratory chain</keyword>
<dbReference type="EC" id="7.1.1.2" evidence="4 17"/>
<feature type="transmembrane region" description="Helical" evidence="17">
    <location>
        <begin position="52"/>
        <end position="75"/>
    </location>
</feature>
<evidence type="ECO:0000256" key="15">
    <source>
        <dbReference type="ARBA" id="ARBA00023136"/>
    </source>
</evidence>
<feature type="domain" description="NADH:quinone oxidoreductase/Mrp antiporter transmembrane" evidence="18">
    <location>
        <begin position="108"/>
        <end position="392"/>
    </location>
</feature>
<proteinExistence type="inferred from homology"/>
<keyword evidence="10 17" id="KW-0249">Electron transport</keyword>
<evidence type="ECO:0000256" key="10">
    <source>
        <dbReference type="ARBA" id="ARBA00022982"/>
    </source>
</evidence>
<dbReference type="GO" id="GO:0048039">
    <property type="term" value="F:ubiquinone binding"/>
    <property type="evidence" value="ECO:0007669"/>
    <property type="project" value="TreeGrafter"/>
</dbReference>
<dbReference type="Pfam" id="PF00361">
    <property type="entry name" value="Proton_antipo_M"/>
    <property type="match status" value="1"/>
</dbReference>
<keyword evidence="13 17" id="KW-0830">Ubiquinone</keyword>
<feature type="transmembrane region" description="Helical" evidence="17">
    <location>
        <begin position="183"/>
        <end position="206"/>
    </location>
</feature>
<comment type="subcellular location">
    <subcellularLocation>
        <location evidence="2 17">Mitochondrion membrane</location>
        <topology evidence="2 17">Multi-pass membrane protein</topology>
    </subcellularLocation>
</comment>
<evidence type="ECO:0000259" key="19">
    <source>
        <dbReference type="Pfam" id="PF01059"/>
    </source>
</evidence>
<feature type="transmembrane region" description="Helical" evidence="17">
    <location>
        <begin position="275"/>
        <end position="297"/>
    </location>
</feature>
<evidence type="ECO:0000259" key="18">
    <source>
        <dbReference type="Pfam" id="PF00361"/>
    </source>
</evidence>
<organism evidence="20">
    <name type="scientific">Pleroneura sp. 1 GYN-2021b</name>
    <dbReference type="NCBI Taxonomy" id="2899767"/>
    <lineage>
        <taxon>Eukaryota</taxon>
        <taxon>Metazoa</taxon>
        <taxon>Ecdysozoa</taxon>
        <taxon>Arthropoda</taxon>
        <taxon>Hexapoda</taxon>
        <taxon>Insecta</taxon>
        <taxon>Pterygota</taxon>
        <taxon>Neoptera</taxon>
        <taxon>Endopterygota</taxon>
        <taxon>Hymenoptera</taxon>
        <taxon>Xyeloidea</taxon>
        <taxon>Xyelidae</taxon>
        <taxon>Pleroneura</taxon>
    </lineage>
</organism>
<evidence type="ECO:0000256" key="9">
    <source>
        <dbReference type="ARBA" id="ARBA00022967"/>
    </source>
</evidence>
<accession>A0A9E9BQ80</accession>
<name>A0A9E9BQ80_9HYME</name>
<dbReference type="PANTHER" id="PTHR43507">
    <property type="entry name" value="NADH-UBIQUINONE OXIDOREDUCTASE CHAIN 4"/>
    <property type="match status" value="1"/>
</dbReference>
<comment type="similarity">
    <text evidence="3 17">Belongs to the complex I subunit 4 family.</text>
</comment>
<comment type="function">
    <text evidence="17">Core subunit of the mitochondrial membrane respiratory chain NADH dehydrogenase (Complex I) which catalyzes electron transfer from NADH through the respiratory chain, using ubiquinone as an electron acceptor. Essential for the catalytic activity and assembly of complex I.</text>
</comment>
<evidence type="ECO:0000256" key="3">
    <source>
        <dbReference type="ARBA" id="ARBA00009025"/>
    </source>
</evidence>
<evidence type="ECO:0000256" key="4">
    <source>
        <dbReference type="ARBA" id="ARBA00012944"/>
    </source>
</evidence>
<feature type="transmembrane region" description="Helical" evidence="17">
    <location>
        <begin position="332"/>
        <end position="351"/>
    </location>
</feature>
<gene>
    <name evidence="20" type="primary">ND4</name>
</gene>
<dbReference type="Pfam" id="PF01059">
    <property type="entry name" value="Oxidored_q5_N"/>
    <property type="match status" value="1"/>
</dbReference>
<evidence type="ECO:0000313" key="20">
    <source>
        <dbReference type="EMBL" id="WAJ48516.1"/>
    </source>
</evidence>
<evidence type="ECO:0000256" key="6">
    <source>
        <dbReference type="ARBA" id="ARBA00022448"/>
    </source>
</evidence>
<evidence type="ECO:0000256" key="8">
    <source>
        <dbReference type="ARBA" id="ARBA00022692"/>
    </source>
</evidence>
<feature type="transmembrane region" description="Helical" evidence="17">
    <location>
        <begin position="218"/>
        <end position="241"/>
    </location>
</feature>
<evidence type="ECO:0000256" key="2">
    <source>
        <dbReference type="ARBA" id="ARBA00004225"/>
    </source>
</evidence>
<dbReference type="InterPro" id="IPR003918">
    <property type="entry name" value="NADH_UbQ_OxRdtase"/>
</dbReference>
<feature type="transmembrane region" description="Helical" evidence="17">
    <location>
        <begin position="247"/>
        <end position="268"/>
    </location>
</feature>
<comment type="function">
    <text evidence="1">Core subunit of the mitochondrial membrane respiratory chain NADH dehydrogenase (Complex I) that is believed to belong to the minimal assembly required for catalysis. Complex I functions in the transfer of electrons from NADH to the respiratory chain. The immediate electron acceptor for the enzyme is believed to be ubiquinone.</text>
</comment>
<keyword evidence="8 17" id="KW-0812">Transmembrane</keyword>
<dbReference type="PRINTS" id="PR01437">
    <property type="entry name" value="NUOXDRDTASE4"/>
</dbReference>
<feature type="transmembrane region" description="Helical" evidence="17">
    <location>
        <begin position="141"/>
        <end position="163"/>
    </location>
</feature>
<keyword evidence="12 17" id="KW-0520">NAD</keyword>
<keyword evidence="14 17" id="KW-0496">Mitochondrion</keyword>
<feature type="transmembrane region" description="Helical" evidence="17">
    <location>
        <begin position="87"/>
        <end position="106"/>
    </location>
</feature>
<feature type="transmembrane region" description="Helical" evidence="17">
    <location>
        <begin position="303"/>
        <end position="320"/>
    </location>
</feature>
<dbReference type="InterPro" id="IPR001750">
    <property type="entry name" value="ND/Mrp_TM"/>
</dbReference>
<feature type="transmembrane region" description="Helical" evidence="17">
    <location>
        <begin position="380"/>
        <end position="403"/>
    </location>
</feature>
<reference evidence="20" key="1">
    <citation type="submission" date="2021-12" db="EMBL/GenBank/DDBJ databases">
        <authorList>
            <person name="Niu G."/>
            <person name="Wei M."/>
        </authorList>
    </citation>
    <scope>NUCLEOTIDE SEQUENCE</scope>
</reference>
<sequence>MMFKFVGFMIFMMPLCFFKKLYWMIQNLIFLVMLLFMFMGFNSSFHWSNLSYFLGCDLLSFGLILLSFWICSLMLMASELIFRLNYYYNFFVLVVLILLFFLYFTFSSMNLFLFYLFFEASLIPTLFLILGWGYQPERLQAGVYLMFYTLLASLPLLIGIFYLNFLNNSMCFFMLKNFSCNFFLFYLSMIMAFLVKMPMFLVHLWLPKAHVEAPVSGSMILAGIMLKLGGYGLLRIFILLLEKGLKFNFIWISVSLVGGCIVSLMCLRQVDLKSLIAYSSVSHMGLMLGGLMTLSYWGYGGSYLLMIAHGLCSSGLFCLANISYERLGSRSLLINKGLINFMPSMSLWWFLLSSSNMAAPPSLNLLGEIILLNSLIGWNWFVMLMLFFLSFFSAAYSLYLYSYSQHGKIYSGIYCCSYGYSREYLLLFLHWFPLNLLILKVDIFVLWL</sequence>
<comment type="catalytic activity">
    <reaction evidence="16 17">
        <text>a ubiquinone + NADH + 5 H(+)(in) = a ubiquinol + NAD(+) + 4 H(+)(out)</text>
        <dbReference type="Rhea" id="RHEA:29091"/>
        <dbReference type="Rhea" id="RHEA-COMP:9565"/>
        <dbReference type="Rhea" id="RHEA-COMP:9566"/>
        <dbReference type="ChEBI" id="CHEBI:15378"/>
        <dbReference type="ChEBI" id="CHEBI:16389"/>
        <dbReference type="ChEBI" id="CHEBI:17976"/>
        <dbReference type="ChEBI" id="CHEBI:57540"/>
        <dbReference type="ChEBI" id="CHEBI:57945"/>
        <dbReference type="EC" id="7.1.1.2"/>
    </reaction>
</comment>
<dbReference type="InterPro" id="IPR000260">
    <property type="entry name" value="NADH4_N"/>
</dbReference>
<keyword evidence="6 17" id="KW-0813">Transport</keyword>
<keyword evidence="15 17" id="KW-0472">Membrane</keyword>
<dbReference type="GO" id="GO:0031966">
    <property type="term" value="C:mitochondrial membrane"/>
    <property type="evidence" value="ECO:0007669"/>
    <property type="project" value="UniProtKB-SubCell"/>
</dbReference>
<feature type="transmembrane region" description="Helical" evidence="17">
    <location>
        <begin position="21"/>
        <end position="40"/>
    </location>
</feature>
<feature type="domain" description="NADH:ubiquinone oxidoreductase chain 4 N-terminal" evidence="19">
    <location>
        <begin position="2"/>
        <end position="105"/>
    </location>
</feature>
<dbReference type="GO" id="GO:0003954">
    <property type="term" value="F:NADH dehydrogenase activity"/>
    <property type="evidence" value="ECO:0007669"/>
    <property type="project" value="TreeGrafter"/>
</dbReference>
<evidence type="ECO:0000256" key="17">
    <source>
        <dbReference type="RuleBase" id="RU003297"/>
    </source>
</evidence>
<dbReference type="PANTHER" id="PTHR43507:SF20">
    <property type="entry name" value="NADH-UBIQUINONE OXIDOREDUCTASE CHAIN 4"/>
    <property type="match status" value="1"/>
</dbReference>
<geneLocation type="mitochondrion" evidence="20"/>